<dbReference type="Pfam" id="PF06314">
    <property type="entry name" value="ADC"/>
    <property type="match status" value="1"/>
</dbReference>
<dbReference type="Gene3D" id="2.40.400.10">
    <property type="entry name" value="Acetoacetate decarboxylase-like"/>
    <property type="match status" value="1"/>
</dbReference>
<dbReference type="InterPro" id="IPR010451">
    <property type="entry name" value="Acetoacetate_decarboxylase"/>
</dbReference>
<proteinExistence type="predicted"/>
<evidence type="ECO:0000313" key="2">
    <source>
        <dbReference type="Proteomes" id="UP001165492"/>
    </source>
</evidence>
<comment type="caution">
    <text evidence="1">The sequence shown here is derived from an EMBL/GenBank/DDBJ whole genome shotgun (WGS) entry which is preliminary data.</text>
</comment>
<dbReference type="SUPFAM" id="SSF160104">
    <property type="entry name" value="Acetoacetate decarboxylase-like"/>
    <property type="match status" value="1"/>
</dbReference>
<dbReference type="EMBL" id="JAJHJB010000004">
    <property type="protein sequence ID" value="MCC5464613.1"/>
    <property type="molecule type" value="Genomic_DNA"/>
</dbReference>
<reference evidence="1" key="1">
    <citation type="submission" date="2021-11" db="EMBL/GenBank/DDBJ databases">
        <title>Description of a new species Pelosinus isolated from the bottom sediments of Lake Baikal.</title>
        <authorList>
            <person name="Zakharyuk A."/>
        </authorList>
    </citation>
    <scope>NUCLEOTIDE SEQUENCE</scope>
    <source>
        <strain evidence="1">Bkl1</strain>
    </source>
</reference>
<sequence>MLKSEVLKCFTTPLTGPAFPKTTYRFNNREYLNIVYRTDLAALRQVVPEPLEIIDPLVRFEMMRMPDVTGLGSYTESGQVIPVRFNGEEGDYLHAMYLDNLPAIAFGREVSAFPKLLATPKLYVDNDTLVGTLDYGSLRVATATMGYKHFPIEQTEAFAEIGRPTFMIKIMRGYTGEPKVCELVRTQTTDITIHGAWTGPARLQLFAHALAPLADLPVLEVVGASHILTDLTLAPVKMVYDYLAEGK</sequence>
<name>A0ABS8HN80_9FIRM</name>
<dbReference type="RefSeq" id="WP_229534048.1">
    <property type="nucleotide sequence ID" value="NZ_JAJHJB010000004.1"/>
</dbReference>
<organism evidence="1 2">
    <name type="scientific">Pelosinus baikalensis</name>
    <dbReference type="NCBI Taxonomy" id="2892015"/>
    <lineage>
        <taxon>Bacteria</taxon>
        <taxon>Bacillati</taxon>
        <taxon>Bacillota</taxon>
        <taxon>Negativicutes</taxon>
        <taxon>Selenomonadales</taxon>
        <taxon>Sporomusaceae</taxon>
        <taxon>Pelosinus</taxon>
    </lineage>
</organism>
<dbReference type="InterPro" id="IPR023375">
    <property type="entry name" value="ADC_dom_sf"/>
</dbReference>
<accession>A0ABS8HN80</accession>
<dbReference type="NCBIfam" id="NF002614">
    <property type="entry name" value="PRK02265.1"/>
    <property type="match status" value="1"/>
</dbReference>
<evidence type="ECO:0000313" key="1">
    <source>
        <dbReference type="EMBL" id="MCC5464613.1"/>
    </source>
</evidence>
<gene>
    <name evidence="1" type="ORF">LMF89_04440</name>
</gene>
<dbReference type="Proteomes" id="UP001165492">
    <property type="component" value="Unassembled WGS sequence"/>
</dbReference>
<protein>
    <submittedName>
        <fullName evidence="1">Acetoacetate decarboxylase</fullName>
    </submittedName>
</protein>
<keyword evidence="2" id="KW-1185">Reference proteome</keyword>